<reference evidence="4" key="2">
    <citation type="submission" date="2023-05" db="EMBL/GenBank/DDBJ databases">
        <authorList>
            <consortium name="Lawrence Berkeley National Laboratory"/>
            <person name="Steindorff A."/>
            <person name="Hensen N."/>
            <person name="Bonometti L."/>
            <person name="Westerberg I."/>
            <person name="Brannstrom I.O."/>
            <person name="Guillou S."/>
            <person name="Cros-Aarteil S."/>
            <person name="Calhoun S."/>
            <person name="Haridas S."/>
            <person name="Kuo A."/>
            <person name="Mondo S."/>
            <person name="Pangilinan J."/>
            <person name="Riley R."/>
            <person name="Labutti K."/>
            <person name="Andreopoulos B."/>
            <person name="Lipzen A."/>
            <person name="Chen C."/>
            <person name="Yanf M."/>
            <person name="Daum C."/>
            <person name="Ng V."/>
            <person name="Clum A."/>
            <person name="Ohm R."/>
            <person name="Martin F."/>
            <person name="Silar P."/>
            <person name="Natvig D."/>
            <person name="Lalanne C."/>
            <person name="Gautier V."/>
            <person name="Ament-Velasquez S.L."/>
            <person name="Kruys A."/>
            <person name="Hutchinson M.I."/>
            <person name="Powell A.J."/>
            <person name="Barry K."/>
            <person name="Miller A.N."/>
            <person name="Grigoriev I.V."/>
            <person name="Debuchy R."/>
            <person name="Gladieux P."/>
            <person name="Thoren M.H."/>
            <person name="Johannesson H."/>
        </authorList>
    </citation>
    <scope>NUCLEOTIDE SEQUENCE</scope>
    <source>
        <strain evidence="4">CBS 532.94</strain>
    </source>
</reference>
<name>A0AAN7CDN5_9PEZI</name>
<keyword evidence="1" id="KW-0479">Metal-binding</keyword>
<dbReference type="PROSITE" id="PS50157">
    <property type="entry name" value="ZINC_FINGER_C2H2_2"/>
    <property type="match status" value="1"/>
</dbReference>
<keyword evidence="5" id="KW-1185">Reference proteome</keyword>
<dbReference type="Proteomes" id="UP001303760">
    <property type="component" value="Unassembled WGS sequence"/>
</dbReference>
<gene>
    <name evidence="4" type="ORF">C8A03DRAFT_14242</name>
</gene>
<keyword evidence="1" id="KW-0862">Zinc</keyword>
<evidence type="ECO:0000256" key="2">
    <source>
        <dbReference type="SAM" id="MobiDB-lite"/>
    </source>
</evidence>
<protein>
    <recommendedName>
        <fullName evidence="3">C2H2-type domain-containing protein</fullName>
    </recommendedName>
</protein>
<sequence>MVPPFQAYTSPLRPRPRRQPRIAQPRRNSWDYTTRSALDMPTSEDSMSSEDMELPDPPRNSAISGLPSQQRVRKTKASGLRRRQAEKEPMYCLECRYYPDEGPDQRKKMVRHNATIRHRRNTGQEVVAEGFACPLCGSMHSREDNLWQHVRKKHNMQRSEVDMSRKGRIDARRDTGTALRIDKAVGEVEASWTG</sequence>
<dbReference type="SUPFAM" id="SSF57667">
    <property type="entry name" value="beta-beta-alpha zinc fingers"/>
    <property type="match status" value="1"/>
</dbReference>
<dbReference type="InterPro" id="IPR013087">
    <property type="entry name" value="Znf_C2H2_type"/>
</dbReference>
<organism evidence="4 5">
    <name type="scientific">Achaetomium macrosporum</name>
    <dbReference type="NCBI Taxonomy" id="79813"/>
    <lineage>
        <taxon>Eukaryota</taxon>
        <taxon>Fungi</taxon>
        <taxon>Dikarya</taxon>
        <taxon>Ascomycota</taxon>
        <taxon>Pezizomycotina</taxon>
        <taxon>Sordariomycetes</taxon>
        <taxon>Sordariomycetidae</taxon>
        <taxon>Sordariales</taxon>
        <taxon>Chaetomiaceae</taxon>
        <taxon>Achaetomium</taxon>
    </lineage>
</organism>
<proteinExistence type="predicted"/>
<feature type="domain" description="C2H2-type" evidence="3">
    <location>
        <begin position="131"/>
        <end position="159"/>
    </location>
</feature>
<dbReference type="Gene3D" id="3.30.160.60">
    <property type="entry name" value="Classic Zinc Finger"/>
    <property type="match status" value="1"/>
</dbReference>
<evidence type="ECO:0000313" key="5">
    <source>
        <dbReference type="Proteomes" id="UP001303760"/>
    </source>
</evidence>
<dbReference type="InterPro" id="IPR036236">
    <property type="entry name" value="Znf_C2H2_sf"/>
</dbReference>
<comment type="caution">
    <text evidence="4">The sequence shown here is derived from an EMBL/GenBank/DDBJ whole genome shotgun (WGS) entry which is preliminary data.</text>
</comment>
<keyword evidence="1" id="KW-0863">Zinc-finger</keyword>
<feature type="compositionally biased region" description="Polar residues" evidence="2">
    <location>
        <begin position="61"/>
        <end position="70"/>
    </location>
</feature>
<dbReference type="EMBL" id="MU860065">
    <property type="protein sequence ID" value="KAK4239397.1"/>
    <property type="molecule type" value="Genomic_DNA"/>
</dbReference>
<evidence type="ECO:0000313" key="4">
    <source>
        <dbReference type="EMBL" id="KAK4239397.1"/>
    </source>
</evidence>
<feature type="compositionally biased region" description="Basic residues" evidence="2">
    <location>
        <begin position="71"/>
        <end position="82"/>
    </location>
</feature>
<evidence type="ECO:0000259" key="3">
    <source>
        <dbReference type="PROSITE" id="PS50157"/>
    </source>
</evidence>
<feature type="region of interest" description="Disordered" evidence="2">
    <location>
        <begin position="1"/>
        <end position="84"/>
    </location>
</feature>
<dbReference type="GO" id="GO:0008270">
    <property type="term" value="F:zinc ion binding"/>
    <property type="evidence" value="ECO:0007669"/>
    <property type="project" value="UniProtKB-KW"/>
</dbReference>
<reference evidence="4" key="1">
    <citation type="journal article" date="2023" name="Mol. Phylogenet. Evol.">
        <title>Genome-scale phylogeny and comparative genomics of the fungal order Sordariales.</title>
        <authorList>
            <person name="Hensen N."/>
            <person name="Bonometti L."/>
            <person name="Westerberg I."/>
            <person name="Brannstrom I.O."/>
            <person name="Guillou S."/>
            <person name="Cros-Aarteil S."/>
            <person name="Calhoun S."/>
            <person name="Haridas S."/>
            <person name="Kuo A."/>
            <person name="Mondo S."/>
            <person name="Pangilinan J."/>
            <person name="Riley R."/>
            <person name="LaButti K."/>
            <person name="Andreopoulos B."/>
            <person name="Lipzen A."/>
            <person name="Chen C."/>
            <person name="Yan M."/>
            <person name="Daum C."/>
            <person name="Ng V."/>
            <person name="Clum A."/>
            <person name="Steindorff A."/>
            <person name="Ohm R.A."/>
            <person name="Martin F."/>
            <person name="Silar P."/>
            <person name="Natvig D.O."/>
            <person name="Lalanne C."/>
            <person name="Gautier V."/>
            <person name="Ament-Velasquez S.L."/>
            <person name="Kruys A."/>
            <person name="Hutchinson M.I."/>
            <person name="Powell A.J."/>
            <person name="Barry K."/>
            <person name="Miller A.N."/>
            <person name="Grigoriev I.V."/>
            <person name="Debuchy R."/>
            <person name="Gladieux P."/>
            <person name="Hiltunen Thoren M."/>
            <person name="Johannesson H."/>
        </authorList>
    </citation>
    <scope>NUCLEOTIDE SEQUENCE</scope>
    <source>
        <strain evidence="4">CBS 532.94</strain>
    </source>
</reference>
<dbReference type="AlphaFoldDB" id="A0AAN7CDN5"/>
<evidence type="ECO:0000256" key="1">
    <source>
        <dbReference type="PROSITE-ProRule" id="PRU00042"/>
    </source>
</evidence>
<accession>A0AAN7CDN5</accession>